<dbReference type="AlphaFoldDB" id="A0A419SF06"/>
<dbReference type="Proteomes" id="UP000284219">
    <property type="component" value="Unassembled WGS sequence"/>
</dbReference>
<protein>
    <submittedName>
        <fullName evidence="1">Uncharacterized protein</fullName>
    </submittedName>
</protein>
<proteinExistence type="predicted"/>
<reference evidence="1 2" key="1">
    <citation type="submission" date="2016-08" db="EMBL/GenBank/DDBJ databases">
        <title>Novel Firmicute Genomes.</title>
        <authorList>
            <person name="Poppleton D.I."/>
            <person name="Gribaldo S."/>
        </authorList>
    </citation>
    <scope>NUCLEOTIDE SEQUENCE [LARGE SCALE GENOMIC DNA]</scope>
    <source>
        <strain evidence="1 2">RAOx-1</strain>
    </source>
</reference>
<sequence>MSFALTRHRIYPHDQTVTKGISKIRYNLYESQIGYKAAALLAGEMVKGRNAFCGLLRIQFPKKEVKKTIGFLHLIYF</sequence>
<evidence type="ECO:0000313" key="1">
    <source>
        <dbReference type="EMBL" id="RKD21847.1"/>
    </source>
</evidence>
<dbReference type="EMBL" id="MCHY01000011">
    <property type="protein sequence ID" value="RKD21847.1"/>
    <property type="molecule type" value="Genomic_DNA"/>
</dbReference>
<evidence type="ECO:0000313" key="2">
    <source>
        <dbReference type="Proteomes" id="UP000284219"/>
    </source>
</evidence>
<comment type="caution">
    <text evidence="1">The sequence shown here is derived from an EMBL/GenBank/DDBJ whole genome shotgun (WGS) entry which is preliminary data.</text>
</comment>
<accession>A0A419SF06</accession>
<gene>
    <name evidence="1" type="ORF">BEP19_14675</name>
</gene>
<name>A0A419SF06_9BACL</name>
<keyword evidence="2" id="KW-1185">Reference proteome</keyword>
<organism evidence="1 2">
    <name type="scientific">Ammoniphilus oxalaticus</name>
    <dbReference type="NCBI Taxonomy" id="66863"/>
    <lineage>
        <taxon>Bacteria</taxon>
        <taxon>Bacillati</taxon>
        <taxon>Bacillota</taxon>
        <taxon>Bacilli</taxon>
        <taxon>Bacillales</taxon>
        <taxon>Paenibacillaceae</taxon>
        <taxon>Aneurinibacillus group</taxon>
        <taxon>Ammoniphilus</taxon>
    </lineage>
</organism>